<protein>
    <submittedName>
        <fullName evidence="1">Uncharacterized protein</fullName>
    </submittedName>
</protein>
<name>A0A2T7NGZ4_POMCA</name>
<dbReference type="AlphaFoldDB" id="A0A2T7NGZ4"/>
<comment type="caution">
    <text evidence="1">The sequence shown here is derived from an EMBL/GenBank/DDBJ whole genome shotgun (WGS) entry which is preliminary data.</text>
</comment>
<sequence length="87" mass="9915">MQSVATSTPSRVALKLSVWPSEEAFSPGYEASRQTPHSMERPNQAFIQIEDLTITTEANTCCMGVEQRRRCTSKPRHQEVYLCRVQQ</sequence>
<proteinExistence type="predicted"/>
<reference evidence="1 2" key="1">
    <citation type="submission" date="2018-04" db="EMBL/GenBank/DDBJ databases">
        <title>The genome of golden apple snail Pomacea canaliculata provides insight into stress tolerance and invasive adaptation.</title>
        <authorList>
            <person name="Liu C."/>
            <person name="Liu B."/>
            <person name="Ren Y."/>
            <person name="Zhang Y."/>
            <person name="Wang H."/>
            <person name="Li S."/>
            <person name="Jiang F."/>
            <person name="Yin L."/>
            <person name="Zhang G."/>
            <person name="Qian W."/>
            <person name="Fan W."/>
        </authorList>
    </citation>
    <scope>NUCLEOTIDE SEQUENCE [LARGE SCALE GENOMIC DNA]</scope>
    <source>
        <strain evidence="1">SZHN2017</strain>
        <tissue evidence="1">Muscle</tissue>
    </source>
</reference>
<evidence type="ECO:0000313" key="1">
    <source>
        <dbReference type="EMBL" id="PVD20440.1"/>
    </source>
</evidence>
<dbReference type="Proteomes" id="UP000245119">
    <property type="component" value="Linkage Group LG12"/>
</dbReference>
<gene>
    <name evidence="1" type="ORF">C0Q70_18595</name>
</gene>
<evidence type="ECO:0000313" key="2">
    <source>
        <dbReference type="Proteomes" id="UP000245119"/>
    </source>
</evidence>
<keyword evidence="2" id="KW-1185">Reference proteome</keyword>
<dbReference type="EMBL" id="PZQS01000012">
    <property type="protein sequence ID" value="PVD20440.1"/>
    <property type="molecule type" value="Genomic_DNA"/>
</dbReference>
<organism evidence="1 2">
    <name type="scientific">Pomacea canaliculata</name>
    <name type="common">Golden apple snail</name>
    <dbReference type="NCBI Taxonomy" id="400727"/>
    <lineage>
        <taxon>Eukaryota</taxon>
        <taxon>Metazoa</taxon>
        <taxon>Spiralia</taxon>
        <taxon>Lophotrochozoa</taxon>
        <taxon>Mollusca</taxon>
        <taxon>Gastropoda</taxon>
        <taxon>Caenogastropoda</taxon>
        <taxon>Architaenioglossa</taxon>
        <taxon>Ampullarioidea</taxon>
        <taxon>Ampullariidae</taxon>
        <taxon>Pomacea</taxon>
    </lineage>
</organism>
<accession>A0A2T7NGZ4</accession>